<evidence type="ECO:0000256" key="1">
    <source>
        <dbReference type="SAM" id="SignalP"/>
    </source>
</evidence>
<gene>
    <name evidence="2" type="ORF">B9G79_09540</name>
</gene>
<dbReference type="AlphaFoldDB" id="A0A1Z3N8L6"/>
<organism evidence="2 3">
    <name type="scientific">Bdellovibrio bacteriovorus</name>
    <dbReference type="NCBI Taxonomy" id="959"/>
    <lineage>
        <taxon>Bacteria</taxon>
        <taxon>Pseudomonadati</taxon>
        <taxon>Bdellovibrionota</taxon>
        <taxon>Bdellovibrionia</taxon>
        <taxon>Bdellovibrionales</taxon>
        <taxon>Pseudobdellovibrionaceae</taxon>
        <taxon>Bdellovibrio</taxon>
    </lineage>
</organism>
<evidence type="ECO:0000313" key="2">
    <source>
        <dbReference type="EMBL" id="ASD63799.1"/>
    </source>
</evidence>
<dbReference type="OrthoDB" id="5292165at2"/>
<proteinExistence type="predicted"/>
<sequence length="221" mass="24557">MAHGLCLSTTLGVLLFSFQLFAATPKEADLVLDQAHQKVIQLVEGLFNSGQITEIDRLLLVSDLNGYKTAYKSYSNSAAQTHTYLKNKKQREDHYAGKILYIATRLENLAANPAGPIADLTEEVTDFVPADSKCGVPVDLPCVAHEVELRMDIIYVNISKRSSKVRSKFKNVADQGLHAAELYARILASLRTDGGALYPTEYIYNKDRLVMSVKQEIEEGY</sequence>
<feature type="chain" id="PRO_5012644876" evidence="1">
    <location>
        <begin position="23"/>
        <end position="221"/>
    </location>
</feature>
<dbReference type="Proteomes" id="UP000197003">
    <property type="component" value="Chromosome"/>
</dbReference>
<evidence type="ECO:0000313" key="3">
    <source>
        <dbReference type="Proteomes" id="UP000197003"/>
    </source>
</evidence>
<dbReference type="EMBL" id="CP020946">
    <property type="protein sequence ID" value="ASD63799.1"/>
    <property type="molecule type" value="Genomic_DNA"/>
</dbReference>
<reference evidence="2 3" key="1">
    <citation type="submission" date="2017-04" db="EMBL/GenBank/DDBJ databases">
        <title>Whole genome sequence of Bdellovibrio bacteriovorus strain SSB218315.</title>
        <authorList>
            <person name="Oyedara O."/>
            <person name="Rodriguez-Perez M.A."/>
        </authorList>
    </citation>
    <scope>NUCLEOTIDE SEQUENCE [LARGE SCALE GENOMIC DNA]</scope>
    <source>
        <strain evidence="2 3">SSB218315</strain>
    </source>
</reference>
<name>A0A1Z3N8L6_BDEBC</name>
<protein>
    <submittedName>
        <fullName evidence="2">Uncharacterized protein</fullName>
    </submittedName>
</protein>
<feature type="signal peptide" evidence="1">
    <location>
        <begin position="1"/>
        <end position="22"/>
    </location>
</feature>
<accession>A0A1Z3N8L6</accession>
<keyword evidence="1" id="KW-0732">Signal</keyword>
<dbReference type="RefSeq" id="WP_088565309.1">
    <property type="nucleotide sequence ID" value="NZ_CP020946.1"/>
</dbReference>